<dbReference type="EMBL" id="JACEIK010001785">
    <property type="protein sequence ID" value="MCD7472155.1"/>
    <property type="molecule type" value="Genomic_DNA"/>
</dbReference>
<accession>A0ABS8TMR3</accession>
<reference evidence="1 2" key="1">
    <citation type="journal article" date="2021" name="BMC Genomics">
        <title>Datura genome reveals duplications of psychoactive alkaloid biosynthetic genes and high mutation rate following tissue culture.</title>
        <authorList>
            <person name="Rajewski A."/>
            <person name="Carter-House D."/>
            <person name="Stajich J."/>
            <person name="Litt A."/>
        </authorList>
    </citation>
    <scope>NUCLEOTIDE SEQUENCE [LARGE SCALE GENOMIC DNA]</scope>
    <source>
        <strain evidence="1">AR-01</strain>
    </source>
</reference>
<organism evidence="1 2">
    <name type="scientific">Datura stramonium</name>
    <name type="common">Jimsonweed</name>
    <name type="synonym">Common thornapple</name>
    <dbReference type="NCBI Taxonomy" id="4076"/>
    <lineage>
        <taxon>Eukaryota</taxon>
        <taxon>Viridiplantae</taxon>
        <taxon>Streptophyta</taxon>
        <taxon>Embryophyta</taxon>
        <taxon>Tracheophyta</taxon>
        <taxon>Spermatophyta</taxon>
        <taxon>Magnoliopsida</taxon>
        <taxon>eudicotyledons</taxon>
        <taxon>Gunneridae</taxon>
        <taxon>Pentapetalae</taxon>
        <taxon>asterids</taxon>
        <taxon>lamiids</taxon>
        <taxon>Solanales</taxon>
        <taxon>Solanaceae</taxon>
        <taxon>Solanoideae</taxon>
        <taxon>Datureae</taxon>
        <taxon>Datura</taxon>
    </lineage>
</organism>
<proteinExistence type="predicted"/>
<name>A0ABS8TMR3_DATST</name>
<evidence type="ECO:0000313" key="1">
    <source>
        <dbReference type="EMBL" id="MCD7472155.1"/>
    </source>
</evidence>
<comment type="caution">
    <text evidence="1">The sequence shown here is derived from an EMBL/GenBank/DDBJ whole genome shotgun (WGS) entry which is preliminary data.</text>
</comment>
<protein>
    <submittedName>
        <fullName evidence="1">Uncharacterized protein</fullName>
    </submittedName>
</protein>
<gene>
    <name evidence="1" type="ORF">HAX54_013154</name>
</gene>
<evidence type="ECO:0000313" key="2">
    <source>
        <dbReference type="Proteomes" id="UP000823775"/>
    </source>
</evidence>
<keyword evidence="2" id="KW-1185">Reference proteome</keyword>
<dbReference type="Proteomes" id="UP000823775">
    <property type="component" value="Unassembled WGS sequence"/>
</dbReference>
<feature type="non-terminal residue" evidence="1">
    <location>
        <position position="77"/>
    </location>
</feature>
<sequence length="77" mass="8572">MGRGNKQWNVGLSAGFPHYSSQNSLNLLQRATNNDQFNQAMSAFIPSWIVGKFSTNGSWKLRSSSNDLIGTYKKSTE</sequence>